<dbReference type="PANTHER" id="PTHR43371">
    <property type="entry name" value="VITAMIN B12-DEPENDENT RIBONUCLEOTIDE REDUCTASE"/>
    <property type="match status" value="1"/>
</dbReference>
<dbReference type="EMBL" id="AEEI01000026">
    <property type="protein sequence ID" value="EFM02293.1"/>
    <property type="molecule type" value="Genomic_DNA"/>
</dbReference>
<dbReference type="CDD" id="cd02888">
    <property type="entry name" value="RNR_II_dimer"/>
    <property type="match status" value="1"/>
</dbReference>
<evidence type="ECO:0000256" key="4">
    <source>
        <dbReference type="ARBA" id="ARBA00022634"/>
    </source>
</evidence>
<keyword evidence="6 11" id="KW-0560">Oxidoreductase</keyword>
<dbReference type="PANTHER" id="PTHR43371:SF1">
    <property type="entry name" value="RIBONUCLEOSIDE-DIPHOSPHATE REDUCTASE"/>
    <property type="match status" value="1"/>
</dbReference>
<protein>
    <recommendedName>
        <fullName evidence="11">Vitamin B12-dependent ribonucleotide reductase</fullName>
        <ecNumber evidence="11">1.17.4.1</ecNumber>
    </recommendedName>
</protein>
<dbReference type="GO" id="GO:0071897">
    <property type="term" value="P:DNA biosynthetic process"/>
    <property type="evidence" value="ECO:0007669"/>
    <property type="project" value="UniProtKB-KW"/>
</dbReference>
<dbReference type="HOGENOM" id="CLU_000404_2_2_10"/>
<keyword evidence="5 11" id="KW-0547">Nucleotide-binding</keyword>
<dbReference type="Proteomes" id="UP000004394">
    <property type="component" value="Unassembled WGS sequence"/>
</dbReference>
<keyword evidence="7" id="KW-0215">Deoxyribonucleotide synthesis</keyword>
<evidence type="ECO:0000256" key="5">
    <source>
        <dbReference type="ARBA" id="ARBA00022741"/>
    </source>
</evidence>
<dbReference type="GO" id="GO:0031419">
    <property type="term" value="F:cobalamin binding"/>
    <property type="evidence" value="ECO:0007669"/>
    <property type="project" value="UniProtKB-KW"/>
</dbReference>
<dbReference type="GO" id="GO:0004748">
    <property type="term" value="F:ribonucleoside-diphosphate reductase activity, thioredoxin disulfide as acceptor"/>
    <property type="evidence" value="ECO:0007669"/>
    <property type="project" value="UniProtKB-EC"/>
</dbReference>
<evidence type="ECO:0000256" key="9">
    <source>
        <dbReference type="ARBA" id="ARBA00023285"/>
    </source>
</evidence>
<dbReference type="GO" id="GO:0005524">
    <property type="term" value="F:ATP binding"/>
    <property type="evidence" value="ECO:0007669"/>
    <property type="project" value="InterPro"/>
</dbReference>
<keyword evidence="8" id="KW-1015">Disulfide bond</keyword>
<dbReference type="Pfam" id="PF00317">
    <property type="entry name" value="Ribonuc_red_lgN"/>
    <property type="match status" value="1"/>
</dbReference>
<dbReference type="InterPro" id="IPR013344">
    <property type="entry name" value="RNR_NrdJ/NrdZ"/>
</dbReference>
<evidence type="ECO:0000256" key="1">
    <source>
        <dbReference type="ARBA" id="ARBA00001922"/>
    </source>
</evidence>
<evidence type="ECO:0000256" key="3">
    <source>
        <dbReference type="ARBA" id="ARBA00022628"/>
    </source>
</evidence>
<feature type="region of interest" description="Disordered" evidence="12">
    <location>
        <begin position="648"/>
        <end position="671"/>
    </location>
</feature>
<gene>
    <name evidence="15" type="ORF">HMPREF0658_0798</name>
</gene>
<keyword evidence="16" id="KW-1185">Reference proteome</keyword>
<comment type="similarity">
    <text evidence="2 11">Belongs to the ribonucleoside diphosphate reductase class-2 family.</text>
</comment>
<reference evidence="15" key="1">
    <citation type="submission" date="2010-07" db="EMBL/GenBank/DDBJ databases">
        <authorList>
            <person name="Muzny D."/>
            <person name="Qin X."/>
            <person name="Deng J."/>
            <person name="Jiang H."/>
            <person name="Liu Y."/>
            <person name="Qu J."/>
            <person name="Song X.-Z."/>
            <person name="Zhang L."/>
            <person name="Thornton R."/>
            <person name="Coyle M."/>
            <person name="Francisco L."/>
            <person name="Jackson L."/>
            <person name="Javaid M."/>
            <person name="Korchina V."/>
            <person name="Kovar C."/>
            <person name="Mata R."/>
            <person name="Mathew T."/>
            <person name="Ngo R."/>
            <person name="Nguyen L."/>
            <person name="Nguyen N."/>
            <person name="Okwuonu G."/>
            <person name="Ongeri F."/>
            <person name="Pham C."/>
            <person name="Simmons D."/>
            <person name="Wilczek-Boney K."/>
            <person name="Hale W."/>
            <person name="Jakkamsetti A."/>
            <person name="Pham P."/>
            <person name="Ruth R."/>
            <person name="San Lucas F."/>
            <person name="Warren J."/>
            <person name="Zhang J."/>
            <person name="Zhao Z."/>
            <person name="Zhou C."/>
            <person name="Zhu D."/>
            <person name="Lee S."/>
            <person name="Bess C."/>
            <person name="Blankenburg K."/>
            <person name="Forbes L."/>
            <person name="Fu Q."/>
            <person name="Gubbala S."/>
            <person name="Hirani K."/>
            <person name="Jayaseelan J.C."/>
            <person name="Lara F."/>
            <person name="Munidasa M."/>
            <person name="Palculict T."/>
            <person name="Patil S."/>
            <person name="Pu L.-L."/>
            <person name="Saada N."/>
            <person name="Tang L."/>
            <person name="Weissenberger G."/>
            <person name="Zhu Y."/>
            <person name="Hemphill L."/>
            <person name="Shang Y."/>
            <person name="Youmans B."/>
            <person name="Ayvaz T."/>
            <person name="Ross M."/>
            <person name="Santibanez J."/>
            <person name="Aqrawi P."/>
            <person name="Gross S."/>
            <person name="Joshi V."/>
            <person name="Fowler G."/>
            <person name="Nazareth L."/>
            <person name="Reid J."/>
            <person name="Worley K."/>
            <person name="Petrosino J."/>
            <person name="Highlander S."/>
            <person name="Gibbs R."/>
        </authorList>
    </citation>
    <scope>NUCLEOTIDE SEQUENCE [LARGE SCALE GENOMIC DNA]</scope>
    <source>
        <strain evidence="15">DSM 16973</strain>
    </source>
</reference>
<dbReference type="Pfam" id="PF02867">
    <property type="entry name" value="Ribonuc_red_lgC"/>
    <property type="match status" value="1"/>
</dbReference>
<dbReference type="GO" id="GO:0009263">
    <property type="term" value="P:deoxyribonucleotide biosynthetic process"/>
    <property type="evidence" value="ECO:0007669"/>
    <property type="project" value="UniProtKB-KW"/>
</dbReference>
<evidence type="ECO:0000313" key="16">
    <source>
        <dbReference type="Proteomes" id="UP000004394"/>
    </source>
</evidence>
<evidence type="ECO:0000256" key="10">
    <source>
        <dbReference type="ARBA" id="ARBA00047754"/>
    </source>
</evidence>
<evidence type="ECO:0000256" key="8">
    <source>
        <dbReference type="ARBA" id="ARBA00023157"/>
    </source>
</evidence>
<keyword evidence="3 11" id="KW-0846">Cobalamin</keyword>
<dbReference type="RefSeq" id="WP_006948606.1">
    <property type="nucleotide sequence ID" value="NZ_GL397214.1"/>
</dbReference>
<dbReference type="AlphaFoldDB" id="E0NRJ7"/>
<evidence type="ECO:0000256" key="11">
    <source>
        <dbReference type="RuleBase" id="RU364064"/>
    </source>
</evidence>
<evidence type="ECO:0000256" key="6">
    <source>
        <dbReference type="ARBA" id="ARBA00023002"/>
    </source>
</evidence>
<evidence type="ECO:0000313" key="15">
    <source>
        <dbReference type="EMBL" id="EFM02293.1"/>
    </source>
</evidence>
<comment type="function">
    <text evidence="11">Catalyzes the reduction of ribonucleotides to deoxyribonucleotides. May function to provide a pool of deoxyribonucleotide precursors for DNA repair during oxygen limitation and/or for immediate growth after restoration of oxygen.</text>
</comment>
<dbReference type="InterPro" id="IPR000788">
    <property type="entry name" value="RNR_lg_C"/>
</dbReference>
<accession>E0NRJ7</accession>
<keyword evidence="4 11" id="KW-0237">DNA synthesis</keyword>
<dbReference type="NCBIfam" id="TIGR02504">
    <property type="entry name" value="NrdJ_Z"/>
    <property type="match status" value="1"/>
</dbReference>
<comment type="catalytic activity">
    <reaction evidence="10 11">
        <text>a 2'-deoxyribonucleoside 5'-diphosphate + [thioredoxin]-disulfide + H2O = a ribonucleoside 5'-diphosphate + [thioredoxin]-dithiol</text>
        <dbReference type="Rhea" id="RHEA:23252"/>
        <dbReference type="Rhea" id="RHEA-COMP:10698"/>
        <dbReference type="Rhea" id="RHEA-COMP:10700"/>
        <dbReference type="ChEBI" id="CHEBI:15377"/>
        <dbReference type="ChEBI" id="CHEBI:29950"/>
        <dbReference type="ChEBI" id="CHEBI:50058"/>
        <dbReference type="ChEBI" id="CHEBI:57930"/>
        <dbReference type="ChEBI" id="CHEBI:73316"/>
        <dbReference type="EC" id="1.17.4.1"/>
    </reaction>
</comment>
<evidence type="ECO:0000259" key="13">
    <source>
        <dbReference type="Pfam" id="PF00317"/>
    </source>
</evidence>
<evidence type="ECO:0000256" key="2">
    <source>
        <dbReference type="ARBA" id="ARBA00007405"/>
    </source>
</evidence>
<dbReference type="EC" id="1.17.4.1" evidence="11"/>
<dbReference type="BioCyc" id="PMAR862515-HMP:GMOO-812-MONOMER"/>
<comment type="caution">
    <text evidence="15">The sequence shown here is derived from an EMBL/GenBank/DDBJ whole genome shotgun (WGS) entry which is preliminary data.</text>
</comment>
<dbReference type="SUPFAM" id="SSF51998">
    <property type="entry name" value="PFL-like glycyl radical enzymes"/>
    <property type="match status" value="1"/>
</dbReference>
<dbReference type="InterPro" id="IPR050862">
    <property type="entry name" value="RdRp_reductase_class-2"/>
</dbReference>
<organism evidence="15 16">
    <name type="scientific">Hoylesella marshii DSM 16973 = JCM 13450</name>
    <dbReference type="NCBI Taxonomy" id="862515"/>
    <lineage>
        <taxon>Bacteria</taxon>
        <taxon>Pseudomonadati</taxon>
        <taxon>Bacteroidota</taxon>
        <taxon>Bacteroidia</taxon>
        <taxon>Bacteroidales</taxon>
        <taxon>Prevotellaceae</taxon>
        <taxon>Hoylesella</taxon>
    </lineage>
</organism>
<feature type="compositionally biased region" description="Basic and acidic residues" evidence="12">
    <location>
        <begin position="650"/>
        <end position="671"/>
    </location>
</feature>
<evidence type="ECO:0000256" key="7">
    <source>
        <dbReference type="ARBA" id="ARBA00023116"/>
    </source>
</evidence>
<keyword evidence="9 11" id="KW-0170">Cobalt</keyword>
<evidence type="ECO:0000259" key="14">
    <source>
        <dbReference type="Pfam" id="PF02867"/>
    </source>
</evidence>
<dbReference type="Gene3D" id="3.20.70.20">
    <property type="match status" value="1"/>
</dbReference>
<sequence length="855" mass="96776">MENNNTYSYDEAYKASLKYFEGDELAARVWVNKYAMKDSFGNIYEQSPENMHWRIANEIARIENKYANPLKAEEVFSLLDHFRYIVPAGSPMTGIGNNHQVASLSNCFVIGLDGDADSYGAIMRIDEEQVQLMKRRGGVGHDLSHVRPKGSPVNNSALTSTGLVPFMERYSNSTREVAQDGRRGALMLSVSIKHPDSEAFIDAKMTEGKVTGANVSVKLDDEFMQAAIDGRPYRQQFPIAGDNPMVSKEIDARSLWQKIVHNAWQSAEPGVLFWDTILRESIPDCYADLGFRTVSTNPCGEIPLCPYDSCRLLSINLFSYVIDPFTDHARFDFDTFKKHVGMAQRLMDDIVDLELEKIDAIMNKVQDDPQSGEVKGAEYHLWEKIKDKSSKGRRTGVGITAEGDMLAAMGLRYGTEEATAFSVEVHKTLALSAYRSSAIMAKERGAFAVYDAQREAKNPFVLRLKEADPELYELMVKYGRRNIACLTIAPTGTTSLMTQTTSGIEPVFMPVYKRRRKVNPSDTNVHIDFVDEVGDSFEEYIVYHPKFMQWMKTNGYDTEKRYTQDEIDALVAKSPYNKATANDVDWLMKVRMQGAIQKWVDHSISVTVNLPNDVDEALVNRLYVEAWRSGCKGCTIYRDGSRAGVMISVSEKDKKKEKKEDEHEELPPCRQPEVTEVRPKELECDVVRFQNNKEKWVAFVGLLDGYPYEIFTGLQDDEEGIVLPKTCVKGKIIKQKEDDGRSRYDFQFENKRGYKTTVEGLSEKFNPEYWNYAKLISGVLRYRMPIDNVIKLVGSLQLKSESINTWKIGVERALKKYIIDGTEAKGQKCPMCGSETLVYQEGCLICKNCGASRCG</sequence>
<dbReference type="PRINTS" id="PR01183">
    <property type="entry name" value="RIBORDTASEM1"/>
</dbReference>
<feature type="domain" description="Ribonucleotide reductase large subunit N-terminal" evidence="13">
    <location>
        <begin position="23"/>
        <end position="97"/>
    </location>
</feature>
<feature type="domain" description="Ribonucleotide reductase large subunit C-terminal" evidence="14">
    <location>
        <begin position="105"/>
        <end position="637"/>
    </location>
</feature>
<dbReference type="InterPro" id="IPR013509">
    <property type="entry name" value="RNR_lsu_N"/>
</dbReference>
<evidence type="ECO:0000256" key="12">
    <source>
        <dbReference type="SAM" id="MobiDB-lite"/>
    </source>
</evidence>
<comment type="cofactor">
    <cofactor evidence="1 11">
        <name>adenosylcob(III)alamin</name>
        <dbReference type="ChEBI" id="CHEBI:18408"/>
    </cofactor>
</comment>
<proteinExistence type="inferred from homology"/>
<dbReference type="eggNOG" id="COG0209">
    <property type="taxonomic scope" value="Bacteria"/>
</dbReference>
<name>E0NRJ7_9BACT</name>
<dbReference type="STRING" id="862515.HMPREF0658_0798"/>